<keyword evidence="3" id="KW-1185">Reference proteome</keyword>
<dbReference type="EMBL" id="BRLB01000016">
    <property type="protein sequence ID" value="GKX31374.1"/>
    <property type="molecule type" value="Genomic_DNA"/>
</dbReference>
<evidence type="ECO:0000313" key="3">
    <source>
        <dbReference type="Proteomes" id="UP001144256"/>
    </source>
</evidence>
<dbReference type="RefSeq" id="WP_281818368.1">
    <property type="nucleotide sequence ID" value="NZ_BRLB01000016.1"/>
</dbReference>
<dbReference type="Pfam" id="PF14208">
    <property type="entry name" value="DUF4320"/>
    <property type="match status" value="1"/>
</dbReference>
<evidence type="ECO:0000313" key="2">
    <source>
        <dbReference type="EMBL" id="GKX31374.1"/>
    </source>
</evidence>
<gene>
    <name evidence="2" type="ORF">SH1V18_38540</name>
</gene>
<keyword evidence="1" id="KW-0472">Membrane</keyword>
<sequence>MKILKSKKGEGYIDVIVIILSAMLVISLAVKVFPVFIAKNQLNTFADEILREAEISGQIGSNVNNRVISMKKLTGLNPQIIWSAKYKSRKKIQLNEEINVTVIQTVDIGLFNFGSIPIKLTSKAKGRSEVYWKE</sequence>
<dbReference type="AlphaFoldDB" id="A0A9W5YG97"/>
<protein>
    <recommendedName>
        <fullName evidence="4">DUF4320 family protein</fullName>
    </recommendedName>
</protein>
<dbReference type="InterPro" id="IPR025469">
    <property type="entry name" value="DUF4320"/>
</dbReference>
<evidence type="ECO:0000256" key="1">
    <source>
        <dbReference type="SAM" id="Phobius"/>
    </source>
</evidence>
<feature type="transmembrane region" description="Helical" evidence="1">
    <location>
        <begin position="12"/>
        <end position="37"/>
    </location>
</feature>
<dbReference type="Proteomes" id="UP001144256">
    <property type="component" value="Unassembled WGS sequence"/>
</dbReference>
<accession>A0A9W5YG97</accession>
<reference evidence="2" key="1">
    <citation type="submission" date="2022-06" db="EMBL/GenBank/DDBJ databases">
        <title>Vallitalea longa sp. nov., an anaerobic bacterium isolated from marine sediment.</title>
        <authorList>
            <person name="Hirano S."/>
            <person name="Terahara T."/>
            <person name="Mori K."/>
            <person name="Hamada M."/>
            <person name="Matsumoto R."/>
            <person name="Kobayashi T."/>
        </authorList>
    </citation>
    <scope>NUCLEOTIDE SEQUENCE</scope>
    <source>
        <strain evidence="2">SH18-1</strain>
    </source>
</reference>
<proteinExistence type="predicted"/>
<keyword evidence="1" id="KW-1133">Transmembrane helix</keyword>
<evidence type="ECO:0008006" key="4">
    <source>
        <dbReference type="Google" id="ProtNLM"/>
    </source>
</evidence>
<name>A0A9W5YG97_9FIRM</name>
<organism evidence="2 3">
    <name type="scientific">Vallitalea longa</name>
    <dbReference type="NCBI Taxonomy" id="2936439"/>
    <lineage>
        <taxon>Bacteria</taxon>
        <taxon>Bacillati</taxon>
        <taxon>Bacillota</taxon>
        <taxon>Clostridia</taxon>
        <taxon>Lachnospirales</taxon>
        <taxon>Vallitaleaceae</taxon>
        <taxon>Vallitalea</taxon>
    </lineage>
</organism>
<comment type="caution">
    <text evidence="2">The sequence shown here is derived from an EMBL/GenBank/DDBJ whole genome shotgun (WGS) entry which is preliminary data.</text>
</comment>
<keyword evidence="1" id="KW-0812">Transmembrane</keyword>